<dbReference type="InterPro" id="IPR009057">
    <property type="entry name" value="Homeodomain-like_sf"/>
</dbReference>
<dbReference type="Pfam" id="PF13305">
    <property type="entry name" value="TetR_C_33"/>
    <property type="match status" value="1"/>
</dbReference>
<accession>A0A1H0U879</accession>
<sequence length="190" mass="20538">MSPRIGLDSTIILKTAADMVNEQGLDAITLASLAKRLSVRSPSLYNHIAGLEDLKKQLAIYGIEQLYTALIQSAIGRSGNEAVHAMGDAYVSFARENPGIYEATLLLPMDPDVQQAGSKIVDLTLKILAHYNLTEDEAIHGVRGIRSILHGFASLEQKGGFGLPLDVNDSLKRLIDSYLVGINKHSGNPM</sequence>
<dbReference type="EMBL" id="FNJU01000004">
    <property type="protein sequence ID" value="SDP62467.1"/>
    <property type="molecule type" value="Genomic_DNA"/>
</dbReference>
<dbReference type="GO" id="GO:0003677">
    <property type="term" value="F:DNA binding"/>
    <property type="evidence" value="ECO:0007669"/>
    <property type="project" value="UniProtKB-UniRule"/>
</dbReference>
<evidence type="ECO:0000259" key="5">
    <source>
        <dbReference type="PROSITE" id="PS50977"/>
    </source>
</evidence>
<keyword evidence="3" id="KW-0804">Transcription</keyword>
<dbReference type="OrthoDB" id="71867at2"/>
<dbReference type="Proteomes" id="UP000199159">
    <property type="component" value="Unassembled WGS sequence"/>
</dbReference>
<evidence type="ECO:0000256" key="4">
    <source>
        <dbReference type="PROSITE-ProRule" id="PRU00335"/>
    </source>
</evidence>
<dbReference type="InterPro" id="IPR025996">
    <property type="entry name" value="MT1864/Rv1816-like_C"/>
</dbReference>
<dbReference type="PROSITE" id="PS50977">
    <property type="entry name" value="HTH_TETR_2"/>
    <property type="match status" value="1"/>
</dbReference>
<feature type="domain" description="HTH tetR-type" evidence="5">
    <location>
        <begin position="6"/>
        <end position="66"/>
    </location>
</feature>
<evidence type="ECO:0000313" key="7">
    <source>
        <dbReference type="Proteomes" id="UP000199159"/>
    </source>
</evidence>
<feature type="DNA-binding region" description="H-T-H motif" evidence="4">
    <location>
        <begin position="29"/>
        <end position="48"/>
    </location>
</feature>
<dbReference type="Gene3D" id="1.10.357.10">
    <property type="entry name" value="Tetracycline Repressor, domain 2"/>
    <property type="match status" value="1"/>
</dbReference>
<name>A0A1H0U879_9BACI</name>
<dbReference type="SUPFAM" id="SSF46689">
    <property type="entry name" value="Homeodomain-like"/>
    <property type="match status" value="1"/>
</dbReference>
<dbReference type="RefSeq" id="WP_090853574.1">
    <property type="nucleotide sequence ID" value="NZ_FNJU01000004.1"/>
</dbReference>
<evidence type="ECO:0000256" key="3">
    <source>
        <dbReference type="ARBA" id="ARBA00023163"/>
    </source>
</evidence>
<gene>
    <name evidence="6" type="ORF">SAMN05216565_104225</name>
</gene>
<dbReference type="AlphaFoldDB" id="A0A1H0U879"/>
<dbReference type="SUPFAM" id="SSF48498">
    <property type="entry name" value="Tetracyclin repressor-like, C-terminal domain"/>
    <property type="match status" value="1"/>
</dbReference>
<evidence type="ECO:0000313" key="6">
    <source>
        <dbReference type="EMBL" id="SDP62467.1"/>
    </source>
</evidence>
<dbReference type="STRING" id="930152.SAMN05216565_104225"/>
<protein>
    <submittedName>
        <fullName evidence="6">DNA-binding transcriptional regulator, AcrR family</fullName>
    </submittedName>
</protein>
<dbReference type="Gene3D" id="1.10.10.60">
    <property type="entry name" value="Homeodomain-like"/>
    <property type="match status" value="1"/>
</dbReference>
<keyword evidence="1" id="KW-0805">Transcription regulation</keyword>
<keyword evidence="7" id="KW-1185">Reference proteome</keyword>
<organism evidence="6 7">
    <name type="scientific">Litchfieldia salsa</name>
    <dbReference type="NCBI Taxonomy" id="930152"/>
    <lineage>
        <taxon>Bacteria</taxon>
        <taxon>Bacillati</taxon>
        <taxon>Bacillota</taxon>
        <taxon>Bacilli</taxon>
        <taxon>Bacillales</taxon>
        <taxon>Bacillaceae</taxon>
        <taxon>Litchfieldia</taxon>
    </lineage>
</organism>
<reference evidence="7" key="1">
    <citation type="submission" date="2016-10" db="EMBL/GenBank/DDBJ databases">
        <authorList>
            <person name="Varghese N."/>
            <person name="Submissions S."/>
        </authorList>
    </citation>
    <scope>NUCLEOTIDE SEQUENCE [LARGE SCALE GENOMIC DNA]</scope>
    <source>
        <strain evidence="7">IBRC-M10078</strain>
    </source>
</reference>
<dbReference type="InterPro" id="IPR001647">
    <property type="entry name" value="HTH_TetR"/>
</dbReference>
<evidence type="ECO:0000256" key="1">
    <source>
        <dbReference type="ARBA" id="ARBA00023015"/>
    </source>
</evidence>
<keyword evidence="2 4" id="KW-0238">DNA-binding</keyword>
<proteinExistence type="predicted"/>
<dbReference type="InterPro" id="IPR036271">
    <property type="entry name" value="Tet_transcr_reg_TetR-rel_C_sf"/>
</dbReference>
<evidence type="ECO:0000256" key="2">
    <source>
        <dbReference type="ARBA" id="ARBA00023125"/>
    </source>
</evidence>